<dbReference type="GO" id="GO:0006351">
    <property type="term" value="P:DNA-templated transcription"/>
    <property type="evidence" value="ECO:0007669"/>
    <property type="project" value="InterPro"/>
</dbReference>
<dbReference type="CDD" id="cd12148">
    <property type="entry name" value="fungal_TF_MHR"/>
    <property type="match status" value="1"/>
</dbReference>
<feature type="region of interest" description="Disordered" evidence="7">
    <location>
        <begin position="83"/>
        <end position="133"/>
    </location>
</feature>
<evidence type="ECO:0000256" key="4">
    <source>
        <dbReference type="ARBA" id="ARBA00023125"/>
    </source>
</evidence>
<dbReference type="GO" id="GO:0008270">
    <property type="term" value="F:zinc ion binding"/>
    <property type="evidence" value="ECO:0007669"/>
    <property type="project" value="InterPro"/>
</dbReference>
<dbReference type="Pfam" id="PF04082">
    <property type="entry name" value="Fungal_trans"/>
    <property type="match status" value="1"/>
</dbReference>
<feature type="compositionally biased region" description="Low complexity" evidence="7">
    <location>
        <begin position="302"/>
        <end position="315"/>
    </location>
</feature>
<feature type="compositionally biased region" description="Low complexity" evidence="7">
    <location>
        <begin position="232"/>
        <end position="242"/>
    </location>
</feature>
<keyword evidence="1" id="KW-0479">Metal-binding</keyword>
<proteinExistence type="predicted"/>
<evidence type="ECO:0000256" key="3">
    <source>
        <dbReference type="ARBA" id="ARBA00023015"/>
    </source>
</evidence>
<feature type="compositionally biased region" description="Low complexity" evidence="7">
    <location>
        <begin position="323"/>
        <end position="342"/>
    </location>
</feature>
<feature type="compositionally biased region" description="Low complexity" evidence="7">
    <location>
        <begin position="263"/>
        <end position="276"/>
    </location>
</feature>
<gene>
    <name evidence="9" type="ORF">BG011_009635</name>
</gene>
<keyword evidence="4" id="KW-0238">DNA-binding</keyword>
<dbReference type="GO" id="GO:0003677">
    <property type="term" value="F:DNA binding"/>
    <property type="evidence" value="ECO:0007669"/>
    <property type="project" value="UniProtKB-KW"/>
</dbReference>
<reference evidence="9" key="1">
    <citation type="journal article" date="2020" name="Fungal Divers.">
        <title>Resolving the Mortierellaceae phylogeny through synthesis of multi-gene phylogenetics and phylogenomics.</title>
        <authorList>
            <person name="Vandepol N."/>
            <person name="Liber J."/>
            <person name="Desiro A."/>
            <person name="Na H."/>
            <person name="Kennedy M."/>
            <person name="Barry K."/>
            <person name="Grigoriev I.V."/>
            <person name="Miller A.N."/>
            <person name="O'Donnell K."/>
            <person name="Stajich J.E."/>
            <person name="Bonito G."/>
        </authorList>
    </citation>
    <scope>NUCLEOTIDE SEQUENCE</scope>
    <source>
        <strain evidence="9">KOD948</strain>
    </source>
</reference>
<keyword evidence="5" id="KW-0804">Transcription</keyword>
<feature type="region of interest" description="Disordered" evidence="7">
    <location>
        <begin position="897"/>
        <end position="1036"/>
    </location>
</feature>
<feature type="region of interest" description="Disordered" evidence="7">
    <location>
        <begin position="1047"/>
        <end position="1066"/>
    </location>
</feature>
<feature type="compositionally biased region" description="Polar residues" evidence="7">
    <location>
        <begin position="164"/>
        <end position="196"/>
    </location>
</feature>
<dbReference type="InterPro" id="IPR051615">
    <property type="entry name" value="Transcr_Regulatory_Elem"/>
</dbReference>
<dbReference type="EMBL" id="JAAAJA010000878">
    <property type="protein sequence ID" value="KAG0249044.1"/>
    <property type="molecule type" value="Genomic_DNA"/>
</dbReference>
<keyword evidence="3" id="KW-0805">Transcription regulation</keyword>
<evidence type="ECO:0000313" key="10">
    <source>
        <dbReference type="Proteomes" id="UP000726737"/>
    </source>
</evidence>
<feature type="compositionally biased region" description="Basic and acidic residues" evidence="7">
    <location>
        <begin position="901"/>
        <end position="925"/>
    </location>
</feature>
<dbReference type="Proteomes" id="UP000726737">
    <property type="component" value="Unassembled WGS sequence"/>
</dbReference>
<keyword evidence="2" id="KW-0862">Zinc</keyword>
<dbReference type="SMART" id="SM00906">
    <property type="entry name" value="Fungal_trans"/>
    <property type="match status" value="1"/>
</dbReference>
<feature type="compositionally biased region" description="Low complexity" evidence="7">
    <location>
        <begin position="83"/>
        <end position="126"/>
    </location>
</feature>
<dbReference type="PANTHER" id="PTHR31313:SF81">
    <property type="entry name" value="TY1 ENHANCER ACTIVATOR"/>
    <property type="match status" value="1"/>
</dbReference>
<keyword evidence="10" id="KW-1185">Reference proteome</keyword>
<feature type="compositionally biased region" description="Low complexity" evidence="7">
    <location>
        <begin position="958"/>
        <end position="974"/>
    </location>
</feature>
<evidence type="ECO:0000256" key="5">
    <source>
        <dbReference type="ARBA" id="ARBA00023163"/>
    </source>
</evidence>
<organism evidence="9 10">
    <name type="scientific">Mortierella polycephala</name>
    <dbReference type="NCBI Taxonomy" id="41804"/>
    <lineage>
        <taxon>Eukaryota</taxon>
        <taxon>Fungi</taxon>
        <taxon>Fungi incertae sedis</taxon>
        <taxon>Mucoromycota</taxon>
        <taxon>Mortierellomycotina</taxon>
        <taxon>Mortierellomycetes</taxon>
        <taxon>Mortierellales</taxon>
        <taxon>Mortierellaceae</taxon>
        <taxon>Mortierella</taxon>
    </lineage>
</organism>
<evidence type="ECO:0000259" key="8">
    <source>
        <dbReference type="SMART" id="SM00906"/>
    </source>
</evidence>
<feature type="region of interest" description="Disordered" evidence="7">
    <location>
        <begin position="149"/>
        <end position="350"/>
    </location>
</feature>
<evidence type="ECO:0000256" key="2">
    <source>
        <dbReference type="ARBA" id="ARBA00022833"/>
    </source>
</evidence>
<feature type="compositionally biased region" description="Basic and acidic residues" evidence="7">
    <location>
        <begin position="933"/>
        <end position="943"/>
    </location>
</feature>
<sequence length="1226" mass="135183">MFTIGTYNDPTKKRGPPKGYIEAIEARLHRMEGLLGGLVKDKDPRAEIVRAELDAMAREAEMTGLKLRRSKAYEEINHAMATSASASASASASSEPASSSKEPTTASGSTIASSSSRPPLHQQPQQLKHHRSSISDNLPLSARPIAQHAGSGYRSHTKTPIHPDTSSTPQGTTGRNQPLLQPSPHPTTSRLNQYQTYEHPRHAQPQQQQPQSHHRPQHTQHSPHGLHHHHSQPTVPVSSSYPKPHHPPQHQQSQHQHQHQSHPQHQQVQPQYSSSYGLAPSPNPGQHSQYLDNRGPLDYTRSSSHPGQSHHQGSPLLERNHNRTNSGHSGSNGSNGNLNTSHQHSVVANGGNYSAESHSIVTHRPSLNAHQLSNPLTGYMSMPENLSKEETLIMPSMDVMDHLLDIHFRFVHPVLPMLHFKTITDQVHSNAPPPSHLLFAIIGLASRFSDDSSFRNPQPGLERPPSTIFYERAKYFIKDEYDNSQIPTIQALLLMAVQQMGFCESQRAWLYVGMAIRMAQDLGLNKEPSDHEQSRNRLQCELRKRTWWSIYVVERLVCAGLGRPLTITQKDCETGFPQFEDDDREWPLERGLAVRSTLISNFVHLIMLSKMQGNILDYIKAKFTPPTTINNNPSHTRSPCIGLDLDHECHVDTSAGTFAMLDKSLSEWRQNLPEVLQDPTPQSPHFGLFLHLTYNSLVILLHRPEMTTSQTSASLCTQAAESITDIIEILMSAKALTSMFISCLYAIFSAGVVHFMNIPSVKKTEATAISSPTLSASRGTEDSNHAMNAKANLKRCIDALKFLASHWVSAGRRAKVLEDLLDLKHVSLKDLEVDTFRTSPLGPSWALESHYKESLVTPREGQDRLRQQCRSKAMAIHSLLANDEDFKKMQQRRNSNFDVFDMDHPMESTEDSERMAPAEKAKSEPQEGSNLDLTKHKSDEPSKDVSPANSRAPIGLGVQSPQSPIVSVSSPASIRTENSTGLQQSQETDHAILLSTASLGLDSPAGNTRKDAADIKDENNPSSTQDHAHRESGLLTPMTMTTLVQRSASPRLGTADSMTEGLNGRELTSVSVRKQGTMLDPFSVPSSISFPDWDNDRRPSHGGSNGSGSQSGSQLNTIWLTDSVTHRTTARSAASSPMTPSTGSKLAEDSLGNQAAKSSPAGTSTTFQRLYEAGAQKKDGNEDNDLVWNDMPPTLGLDEWTAYIGAMMMRWLYASGHSSPRSTASS</sequence>
<protein>
    <recommendedName>
        <fullName evidence="8">Xylanolytic transcriptional activator regulatory domain-containing protein</fullName>
    </recommendedName>
</protein>
<evidence type="ECO:0000256" key="1">
    <source>
        <dbReference type="ARBA" id="ARBA00022723"/>
    </source>
</evidence>
<feature type="compositionally biased region" description="Polar residues" evidence="7">
    <location>
        <begin position="1115"/>
        <end position="1144"/>
    </location>
</feature>
<dbReference type="AlphaFoldDB" id="A0A9P6PMQ8"/>
<evidence type="ECO:0000256" key="6">
    <source>
        <dbReference type="ARBA" id="ARBA00023242"/>
    </source>
</evidence>
<accession>A0A9P6PMQ8</accession>
<feature type="region of interest" description="Disordered" evidence="7">
    <location>
        <begin position="1078"/>
        <end position="1165"/>
    </location>
</feature>
<feature type="compositionally biased region" description="Polar residues" evidence="7">
    <location>
        <begin position="975"/>
        <end position="986"/>
    </location>
</feature>
<dbReference type="InterPro" id="IPR007219">
    <property type="entry name" value="XnlR_reg_dom"/>
</dbReference>
<feature type="compositionally biased region" description="Basic and acidic residues" evidence="7">
    <location>
        <begin position="1008"/>
        <end position="1019"/>
    </location>
</feature>
<feature type="domain" description="Xylanolytic transcriptional activator regulatory" evidence="8">
    <location>
        <begin position="508"/>
        <end position="583"/>
    </location>
</feature>
<dbReference type="OrthoDB" id="39175at2759"/>
<comment type="caution">
    <text evidence="9">The sequence shown here is derived from an EMBL/GenBank/DDBJ whole genome shotgun (WGS) entry which is preliminary data.</text>
</comment>
<keyword evidence="6" id="KW-0539">Nucleus</keyword>
<feature type="compositionally biased region" description="Polar residues" evidence="7">
    <location>
        <begin position="1151"/>
        <end position="1165"/>
    </location>
</feature>
<evidence type="ECO:0000313" key="9">
    <source>
        <dbReference type="EMBL" id="KAG0249044.1"/>
    </source>
</evidence>
<evidence type="ECO:0000256" key="7">
    <source>
        <dbReference type="SAM" id="MobiDB-lite"/>
    </source>
</evidence>
<dbReference type="PANTHER" id="PTHR31313">
    <property type="entry name" value="TY1 ENHANCER ACTIVATOR"/>
    <property type="match status" value="1"/>
</dbReference>
<name>A0A9P6PMQ8_9FUNG</name>